<evidence type="ECO:0000256" key="3">
    <source>
        <dbReference type="ARBA" id="ARBA00022692"/>
    </source>
</evidence>
<dbReference type="PANTHER" id="PTHR48017">
    <property type="entry name" value="OS05G0424000 PROTEIN-RELATED"/>
    <property type="match status" value="1"/>
</dbReference>
<evidence type="ECO:0000256" key="2">
    <source>
        <dbReference type="ARBA" id="ARBA00022448"/>
    </source>
</evidence>
<evidence type="ECO:0000256" key="6">
    <source>
        <dbReference type="SAM" id="Phobius"/>
    </source>
</evidence>
<keyword evidence="2" id="KW-0813">Transport</keyword>
<dbReference type="Pfam" id="PF01490">
    <property type="entry name" value="Aa_trans"/>
    <property type="match status" value="1"/>
</dbReference>
<dbReference type="GO" id="GO:0016020">
    <property type="term" value="C:membrane"/>
    <property type="evidence" value="ECO:0007669"/>
    <property type="project" value="UniProtKB-SubCell"/>
</dbReference>
<feature type="transmembrane region" description="Helical" evidence="6">
    <location>
        <begin position="23"/>
        <end position="43"/>
    </location>
</feature>
<dbReference type="AlphaFoldDB" id="A0A060BNF7"/>
<organism evidence="8">
    <name type="scientific">uncultured Trichoderma</name>
    <dbReference type="NCBI Taxonomy" id="265189"/>
    <lineage>
        <taxon>Eukaryota</taxon>
        <taxon>Fungi</taxon>
        <taxon>Dikarya</taxon>
        <taxon>Ascomycota</taxon>
        <taxon>Pezizomycotina</taxon>
        <taxon>Sordariomycetes</taxon>
        <taxon>Hypocreomycetidae</taxon>
        <taxon>Hypocreales</taxon>
        <taxon>Hypocreaceae</taxon>
        <taxon>environmental samples</taxon>
    </lineage>
</organism>
<evidence type="ECO:0000256" key="4">
    <source>
        <dbReference type="ARBA" id="ARBA00022989"/>
    </source>
</evidence>
<feature type="domain" description="Amino acid transporter transmembrane" evidence="7">
    <location>
        <begin position="12"/>
        <end position="76"/>
    </location>
</feature>
<proteinExistence type="predicted"/>
<comment type="subcellular location">
    <subcellularLocation>
        <location evidence="1">Membrane</location>
    </subcellularLocation>
</comment>
<dbReference type="EMBL" id="KF116907">
    <property type="protein sequence ID" value="AIA84157.1"/>
    <property type="molecule type" value="Genomic_DNA"/>
</dbReference>
<reference evidence="8" key="1">
    <citation type="journal article" date="2013" name="Environ. Microbiol.">
        <title>Seasonally variable intestinal metagenomes of the red palm weevil (Rhynchophorus ferrugineus).</title>
        <authorList>
            <person name="Jia S."/>
            <person name="Zhang X."/>
            <person name="Zhang G."/>
            <person name="Yin A."/>
            <person name="Zhang S."/>
            <person name="Li F."/>
            <person name="Wang L."/>
            <person name="Zhao D."/>
            <person name="Yun Q."/>
            <person name="Tala"/>
            <person name="Wang J."/>
            <person name="Sun G."/>
            <person name="Baabdullah M."/>
            <person name="Yu X."/>
            <person name="Hu S."/>
            <person name="Al-Mssallem I.S."/>
            <person name="Yu J."/>
        </authorList>
    </citation>
    <scope>NUCLEOTIDE SEQUENCE</scope>
</reference>
<evidence type="ECO:0000256" key="1">
    <source>
        <dbReference type="ARBA" id="ARBA00004370"/>
    </source>
</evidence>
<evidence type="ECO:0000256" key="5">
    <source>
        <dbReference type="ARBA" id="ARBA00023136"/>
    </source>
</evidence>
<evidence type="ECO:0000259" key="7">
    <source>
        <dbReference type="Pfam" id="PF01490"/>
    </source>
</evidence>
<evidence type="ECO:0000313" key="8">
    <source>
        <dbReference type="EMBL" id="AIA84157.1"/>
    </source>
</evidence>
<protein>
    <submittedName>
        <fullName evidence="8">CAZy families GH18 protein</fullName>
    </submittedName>
</protein>
<keyword evidence="3 6" id="KW-0812">Transmembrane</keyword>
<dbReference type="InterPro" id="IPR013057">
    <property type="entry name" value="AA_transpt_TM"/>
</dbReference>
<sequence length="92" mass="10292">MIFYRAVHKANCYHKNGHDADCGVYDTTYMIVFGVVQIFFSMLPNFSDLSWLSILAAVMSFSYSTIAVGLSLARTISGEEIFLKMVSVSLHI</sequence>
<name>A0A060BNF7_9HYPO</name>
<accession>A0A060BNF7</accession>
<feature type="transmembrane region" description="Helical" evidence="6">
    <location>
        <begin position="49"/>
        <end position="73"/>
    </location>
</feature>
<keyword evidence="4 6" id="KW-1133">Transmembrane helix</keyword>
<keyword evidence="5 6" id="KW-0472">Membrane</keyword>